<sequence>MVISALASLQSVGLGYQDEFLDEDVVGTAEAHSQSLRLSPGAAGSSGYFRVRYRQLQGVQFSTNWDIQMFEGILTWEEKDRGPDGHFFAVQV</sequence>
<reference evidence="1" key="1">
    <citation type="submission" date="2021-03" db="EMBL/GenBank/DDBJ databases">
        <title>Comparative genomics and phylogenomic investigation of the class Geoglossomycetes provide insights into ecological specialization and systematics.</title>
        <authorList>
            <person name="Melie T."/>
            <person name="Pirro S."/>
            <person name="Miller A.N."/>
            <person name="Quandt A."/>
        </authorList>
    </citation>
    <scope>NUCLEOTIDE SEQUENCE</scope>
    <source>
        <strain evidence="1">CAQ_001_2017</strain>
    </source>
</reference>
<dbReference type="Proteomes" id="UP000750711">
    <property type="component" value="Unassembled WGS sequence"/>
</dbReference>
<dbReference type="AlphaFoldDB" id="A0A9P8RM92"/>
<accession>A0A9P8RM92</accession>
<dbReference type="EMBL" id="JAGHQM010001113">
    <property type="protein sequence ID" value="KAH0556393.1"/>
    <property type="molecule type" value="Genomic_DNA"/>
</dbReference>
<keyword evidence="2" id="KW-1185">Reference proteome</keyword>
<organism evidence="1 2">
    <name type="scientific">Trichoglossum hirsutum</name>
    <dbReference type="NCBI Taxonomy" id="265104"/>
    <lineage>
        <taxon>Eukaryota</taxon>
        <taxon>Fungi</taxon>
        <taxon>Dikarya</taxon>
        <taxon>Ascomycota</taxon>
        <taxon>Pezizomycotina</taxon>
        <taxon>Geoglossomycetes</taxon>
        <taxon>Geoglossales</taxon>
        <taxon>Geoglossaceae</taxon>
        <taxon>Trichoglossum</taxon>
    </lineage>
</organism>
<name>A0A9P8RM92_9PEZI</name>
<gene>
    <name evidence="1" type="ORF">GP486_005686</name>
</gene>
<evidence type="ECO:0000313" key="1">
    <source>
        <dbReference type="EMBL" id="KAH0556393.1"/>
    </source>
</evidence>
<comment type="caution">
    <text evidence="1">The sequence shown here is derived from an EMBL/GenBank/DDBJ whole genome shotgun (WGS) entry which is preliminary data.</text>
</comment>
<protein>
    <submittedName>
        <fullName evidence="1">Uncharacterized protein</fullName>
    </submittedName>
</protein>
<proteinExistence type="predicted"/>
<evidence type="ECO:0000313" key="2">
    <source>
        <dbReference type="Proteomes" id="UP000750711"/>
    </source>
</evidence>